<dbReference type="RefSeq" id="WP_219080060.1">
    <property type="nucleotide sequence ID" value="NZ_CP079216.1"/>
</dbReference>
<evidence type="ECO:0000313" key="6">
    <source>
        <dbReference type="EMBL" id="QXT61791.1"/>
    </source>
</evidence>
<accession>A0ABX8SEJ0</accession>
<dbReference type="EC" id="1.1.1.169" evidence="3"/>
<comment type="catalytic activity">
    <reaction evidence="3">
        <text>(R)-pantoate + NADP(+) = 2-dehydropantoate + NADPH + H(+)</text>
        <dbReference type="Rhea" id="RHEA:16233"/>
        <dbReference type="ChEBI" id="CHEBI:11561"/>
        <dbReference type="ChEBI" id="CHEBI:15378"/>
        <dbReference type="ChEBI" id="CHEBI:15980"/>
        <dbReference type="ChEBI" id="CHEBI:57783"/>
        <dbReference type="ChEBI" id="CHEBI:58349"/>
        <dbReference type="EC" id="1.1.1.169"/>
    </reaction>
</comment>
<keyword evidence="3" id="KW-0566">Pantothenate biosynthesis</keyword>
<comment type="pathway">
    <text evidence="3">Cofactor biosynthesis; (R)-pantothenate biosynthesis; (R)-pantoate from 3-methyl-2-oxobutanoate: step 2/2.</text>
</comment>
<dbReference type="EMBL" id="CP079216">
    <property type="protein sequence ID" value="QXT61791.1"/>
    <property type="molecule type" value="Genomic_DNA"/>
</dbReference>
<reference evidence="6 7" key="1">
    <citation type="submission" date="2021-07" db="EMBL/GenBank/DDBJ databases">
        <title>complete genome sequencing of Tessaracoccus sp.J1M15.</title>
        <authorList>
            <person name="Bae J.-W."/>
            <person name="Kim D.-y."/>
        </authorList>
    </citation>
    <scope>NUCLEOTIDE SEQUENCE [LARGE SCALE GENOMIC DNA]</scope>
    <source>
        <strain evidence="6 7">J1M15</strain>
    </source>
</reference>
<dbReference type="InterPro" id="IPR051402">
    <property type="entry name" value="KPR-Related"/>
</dbReference>
<comment type="function">
    <text evidence="3">Catalyzes the NADPH-dependent reduction of ketopantoate into pantoic acid.</text>
</comment>
<name>A0ABX8SEJ0_9ACTN</name>
<sequence length="309" mass="32514">MRILIVGAGATGGAFGARLIQAGRDVTFLVREHRAEQLRSEGLAFSAPDVTTRLDVRCVTSVAQGDVYDLIIIAVKAPALDAAIGTIRPAVGDDTLILPLLNGMRHIEALVEVFGARVLGGLVKIVATLDRNSQAVQLTTLSAMTIGRLDGGEVPDAVREALDVPGIHLSVSGDIIGRLWEKWAFIASAGVVSCLFRGEVGDILEAGGEEQILQAIEECERVAAAAGHTVGRQGHEGSVAMLTEPGSHFTSSLYRDLRLGDPLEAEHILGDLAHRARSVGVPTPLLDAALLQVRTHRVARARTSAGVSA</sequence>
<dbReference type="InterPro" id="IPR003710">
    <property type="entry name" value="ApbA"/>
</dbReference>
<keyword evidence="7" id="KW-1185">Reference proteome</keyword>
<dbReference type="Proteomes" id="UP000824504">
    <property type="component" value="Chromosome"/>
</dbReference>
<evidence type="ECO:0000313" key="7">
    <source>
        <dbReference type="Proteomes" id="UP000824504"/>
    </source>
</evidence>
<dbReference type="InterPro" id="IPR013332">
    <property type="entry name" value="KPR_N"/>
</dbReference>
<feature type="domain" description="Ketopantoate reductase C-terminal" evidence="5">
    <location>
        <begin position="174"/>
        <end position="291"/>
    </location>
</feature>
<proteinExistence type="inferred from homology"/>
<keyword evidence="2 3" id="KW-0560">Oxidoreductase</keyword>
<dbReference type="InterPro" id="IPR013752">
    <property type="entry name" value="KPA_reductase"/>
</dbReference>
<feature type="domain" description="Ketopantoate reductase N-terminal" evidence="4">
    <location>
        <begin position="3"/>
        <end position="150"/>
    </location>
</feature>
<dbReference type="Pfam" id="PF08546">
    <property type="entry name" value="ApbA_C"/>
    <property type="match status" value="1"/>
</dbReference>
<dbReference type="NCBIfam" id="TIGR00745">
    <property type="entry name" value="apbA_panE"/>
    <property type="match status" value="1"/>
</dbReference>
<evidence type="ECO:0000256" key="2">
    <source>
        <dbReference type="ARBA" id="ARBA00023002"/>
    </source>
</evidence>
<dbReference type="PANTHER" id="PTHR21708:SF26">
    <property type="entry name" value="2-DEHYDROPANTOATE 2-REDUCTASE"/>
    <property type="match status" value="1"/>
</dbReference>
<comment type="similarity">
    <text evidence="3">Belongs to the ketopantoate reductase family.</text>
</comment>
<evidence type="ECO:0000256" key="1">
    <source>
        <dbReference type="ARBA" id="ARBA00022857"/>
    </source>
</evidence>
<gene>
    <name evidence="6" type="ORF">KDB89_08260</name>
</gene>
<dbReference type="GO" id="GO:0008677">
    <property type="term" value="F:2-dehydropantoate 2-reductase activity"/>
    <property type="evidence" value="ECO:0007669"/>
    <property type="project" value="UniProtKB-EC"/>
</dbReference>
<protein>
    <recommendedName>
        <fullName evidence="3">2-dehydropantoate 2-reductase</fullName>
        <ecNumber evidence="3">1.1.1.169</ecNumber>
    </recommendedName>
    <alternativeName>
        <fullName evidence="3">Ketopantoate reductase</fullName>
    </alternativeName>
</protein>
<organism evidence="6 7">
    <name type="scientific">Tessaracoccus palaemonis</name>
    <dbReference type="NCBI Taxonomy" id="2829499"/>
    <lineage>
        <taxon>Bacteria</taxon>
        <taxon>Bacillati</taxon>
        <taxon>Actinomycetota</taxon>
        <taxon>Actinomycetes</taxon>
        <taxon>Propionibacteriales</taxon>
        <taxon>Propionibacteriaceae</taxon>
        <taxon>Tessaracoccus</taxon>
    </lineage>
</organism>
<evidence type="ECO:0000259" key="4">
    <source>
        <dbReference type="Pfam" id="PF02558"/>
    </source>
</evidence>
<evidence type="ECO:0000256" key="3">
    <source>
        <dbReference type="RuleBase" id="RU362068"/>
    </source>
</evidence>
<keyword evidence="1 3" id="KW-0521">NADP</keyword>
<evidence type="ECO:0000259" key="5">
    <source>
        <dbReference type="Pfam" id="PF08546"/>
    </source>
</evidence>
<dbReference type="Pfam" id="PF02558">
    <property type="entry name" value="ApbA"/>
    <property type="match status" value="1"/>
</dbReference>
<dbReference type="PANTHER" id="PTHR21708">
    <property type="entry name" value="PROBABLE 2-DEHYDROPANTOATE 2-REDUCTASE"/>
    <property type="match status" value="1"/>
</dbReference>